<comment type="similarity">
    <text evidence="1">Belongs to the N-acetylmuramoyl-L-alanine amidase 2 family.</text>
</comment>
<dbReference type="SUPFAM" id="SSF55846">
    <property type="entry name" value="N-acetylmuramoyl-L-alanine amidase-like"/>
    <property type="match status" value="1"/>
</dbReference>
<evidence type="ECO:0000313" key="4">
    <source>
        <dbReference type="Proteomes" id="UP000256253"/>
    </source>
</evidence>
<dbReference type="Gene3D" id="1.10.101.10">
    <property type="entry name" value="PGBD-like superfamily/PGBD"/>
    <property type="match status" value="2"/>
</dbReference>
<dbReference type="PANTHER" id="PTHR11022">
    <property type="entry name" value="PEPTIDOGLYCAN RECOGNITION PROTEIN"/>
    <property type="match status" value="1"/>
</dbReference>
<reference evidence="3 4" key="1">
    <citation type="submission" date="2018-08" db="EMBL/GenBank/DDBJ databases">
        <title>Sequencing the genomes of 1000 actinobacteria strains.</title>
        <authorList>
            <person name="Klenk H.-P."/>
        </authorList>
    </citation>
    <scope>NUCLEOTIDE SEQUENCE [LARGE SCALE GENOMIC DNA]</scope>
    <source>
        <strain evidence="3 4">DSM 22967</strain>
    </source>
</reference>
<keyword evidence="4" id="KW-1185">Reference proteome</keyword>
<keyword evidence="3" id="KW-0378">Hydrolase</keyword>
<dbReference type="InterPro" id="IPR015510">
    <property type="entry name" value="PGRP"/>
</dbReference>
<evidence type="ECO:0000313" key="3">
    <source>
        <dbReference type="EMBL" id="REF31392.1"/>
    </source>
</evidence>
<dbReference type="Pfam" id="PF01510">
    <property type="entry name" value="Amidase_2"/>
    <property type="match status" value="1"/>
</dbReference>
<gene>
    <name evidence="3" type="ORF">DFJ65_2459</name>
</gene>
<dbReference type="EMBL" id="QTUA01000001">
    <property type="protein sequence ID" value="REF31392.1"/>
    <property type="molecule type" value="Genomic_DNA"/>
</dbReference>
<dbReference type="InterPro" id="IPR002502">
    <property type="entry name" value="Amidase_domain"/>
</dbReference>
<dbReference type="SMART" id="SM00701">
    <property type="entry name" value="PGRP"/>
    <property type="match status" value="1"/>
</dbReference>
<dbReference type="InterPro" id="IPR036365">
    <property type="entry name" value="PGBD-like_sf"/>
</dbReference>
<dbReference type="PROSITE" id="PS51318">
    <property type="entry name" value="TAT"/>
    <property type="match status" value="1"/>
</dbReference>
<dbReference type="PANTHER" id="PTHR11022:SF41">
    <property type="entry name" value="PEPTIDOGLYCAN-RECOGNITION PROTEIN LC-RELATED"/>
    <property type="match status" value="1"/>
</dbReference>
<feature type="domain" description="Peptidoglycan recognition protein family" evidence="2">
    <location>
        <begin position="48"/>
        <end position="200"/>
    </location>
</feature>
<dbReference type="GO" id="GO:0009253">
    <property type="term" value="P:peptidoglycan catabolic process"/>
    <property type="evidence" value="ECO:0007669"/>
    <property type="project" value="InterPro"/>
</dbReference>
<comment type="caution">
    <text evidence="3">The sequence shown here is derived from an EMBL/GenBank/DDBJ whole genome shotgun (WGS) entry which is preliminary data.</text>
</comment>
<dbReference type="OrthoDB" id="514320at2"/>
<dbReference type="InterPro" id="IPR006619">
    <property type="entry name" value="PGRP_domain_met/bac"/>
</dbReference>
<organism evidence="3 4">
    <name type="scientific">Calidifontibacter indicus</name>
    <dbReference type="NCBI Taxonomy" id="419650"/>
    <lineage>
        <taxon>Bacteria</taxon>
        <taxon>Bacillati</taxon>
        <taxon>Actinomycetota</taxon>
        <taxon>Actinomycetes</taxon>
        <taxon>Micrococcales</taxon>
        <taxon>Dermacoccaceae</taxon>
        <taxon>Calidifontibacter</taxon>
    </lineage>
</organism>
<sequence>MNLPDRSMDVSRRAMLTGTLGAGALLTLGDRPSALGAVSGTGARSVAVPITSCATWGAKPPTEPVRLTSPLQQLIVHHTATPNSTDYSQKHAFAFARSVQQSHFARDWIDTGQHLTISRGGHVLEGRHRTLESLATRTQFPLGAHCTDMNPVAFGIENEGTYSEVLPPAALWKRLVETCAFVCSTYRVDPKIIVGHRDHQSTDCPGEQLYKKLPALRSSVRTSMAARPWGRVSPGDVSPNVRAAQLLLRQTGRSVPVDGGYDSAMTSVVKSYQGAKGMFFVDGIIGAGTWESGLTPTLRTGSTARDAVRAAQTMLTARGHRTTISGTFDDATSRAVKAFQSSRSLTADAVIGLDTWSRLLA</sequence>
<dbReference type="GO" id="GO:0008270">
    <property type="term" value="F:zinc ion binding"/>
    <property type="evidence" value="ECO:0007669"/>
    <property type="project" value="InterPro"/>
</dbReference>
<dbReference type="Gene3D" id="3.40.80.10">
    <property type="entry name" value="Peptidoglycan recognition protein-like"/>
    <property type="match status" value="1"/>
</dbReference>
<dbReference type="InterPro" id="IPR036366">
    <property type="entry name" value="PGBDSf"/>
</dbReference>
<dbReference type="CDD" id="cd06583">
    <property type="entry name" value="PGRP"/>
    <property type="match status" value="1"/>
</dbReference>
<dbReference type="RefSeq" id="WP_115923236.1">
    <property type="nucleotide sequence ID" value="NZ_QTUA01000001.1"/>
</dbReference>
<dbReference type="InterPro" id="IPR036505">
    <property type="entry name" value="Amidase/PGRP_sf"/>
</dbReference>
<dbReference type="SUPFAM" id="SSF47090">
    <property type="entry name" value="PGBD-like"/>
    <property type="match status" value="2"/>
</dbReference>
<dbReference type="GO" id="GO:0008745">
    <property type="term" value="F:N-acetylmuramoyl-L-alanine amidase activity"/>
    <property type="evidence" value="ECO:0007669"/>
    <property type="project" value="InterPro"/>
</dbReference>
<dbReference type="Proteomes" id="UP000256253">
    <property type="component" value="Unassembled WGS sequence"/>
</dbReference>
<dbReference type="AlphaFoldDB" id="A0A3D9UPM2"/>
<dbReference type="InterPro" id="IPR006311">
    <property type="entry name" value="TAT_signal"/>
</dbReference>
<dbReference type="InterPro" id="IPR002477">
    <property type="entry name" value="Peptidoglycan-bd-like"/>
</dbReference>
<accession>A0A3D9UPM2</accession>
<name>A0A3D9UPM2_9MICO</name>
<protein>
    <submittedName>
        <fullName evidence="3">Peptidoglycan hydrolase-like protein with peptidoglycan-binding domain</fullName>
    </submittedName>
</protein>
<evidence type="ECO:0000256" key="1">
    <source>
        <dbReference type="ARBA" id="ARBA00007553"/>
    </source>
</evidence>
<proteinExistence type="inferred from homology"/>
<dbReference type="Pfam" id="PF01471">
    <property type="entry name" value="PG_binding_1"/>
    <property type="match status" value="2"/>
</dbReference>
<evidence type="ECO:0000259" key="2">
    <source>
        <dbReference type="SMART" id="SM00701"/>
    </source>
</evidence>